<evidence type="ECO:0000259" key="6">
    <source>
        <dbReference type="Pfam" id="PF01957"/>
    </source>
</evidence>
<reference evidence="7" key="1">
    <citation type="journal article" date="2023" name="Int. J. Syst. Evol. Microbiol.">
        <title>Collibacillus ludicampi gen. nov., sp. nov., a new soil bacterium of the family Alicyclobacillaceae.</title>
        <authorList>
            <person name="Jojima T."/>
            <person name="Ioku Y."/>
            <person name="Fukuta Y."/>
            <person name="Shirasaka N."/>
            <person name="Matsumura Y."/>
            <person name="Mori M."/>
        </authorList>
    </citation>
    <scope>NUCLEOTIDE SEQUENCE</scope>
    <source>
        <strain evidence="7">TP075</strain>
    </source>
</reference>
<accession>A0AAV4LFV8</accession>
<evidence type="ECO:0000313" key="8">
    <source>
        <dbReference type="Proteomes" id="UP001057291"/>
    </source>
</evidence>
<dbReference type="InterPro" id="IPR002810">
    <property type="entry name" value="NfeD-like_C"/>
</dbReference>
<keyword evidence="4 5" id="KW-0472">Membrane</keyword>
<evidence type="ECO:0000256" key="1">
    <source>
        <dbReference type="ARBA" id="ARBA00004141"/>
    </source>
</evidence>
<evidence type="ECO:0000256" key="5">
    <source>
        <dbReference type="SAM" id="Phobius"/>
    </source>
</evidence>
<dbReference type="SUPFAM" id="SSF141322">
    <property type="entry name" value="NfeD domain-like"/>
    <property type="match status" value="1"/>
</dbReference>
<keyword evidence="3 5" id="KW-1133">Transmembrane helix</keyword>
<gene>
    <name evidence="7" type="ORF">DNHGIG_22690</name>
</gene>
<protein>
    <recommendedName>
        <fullName evidence="6">NfeD-like C-terminal domain-containing protein</fullName>
    </recommendedName>
</protein>
<name>A0AAV4LFV8_9BACL</name>
<dbReference type="Pfam" id="PF01957">
    <property type="entry name" value="NfeD"/>
    <property type="match status" value="1"/>
</dbReference>
<feature type="domain" description="NfeD-like C-terminal" evidence="6">
    <location>
        <begin position="81"/>
        <end position="137"/>
    </location>
</feature>
<sequence length="143" mass="16153">MSWWIWLIIAVFAGIVEIMSLTFFLLWVAIGSLIGMILSLFQVSWLWQIICASVATVGLSFFIKPLLKNWKQRKTYVSRVETIVGRRGIAVSIIEPGRMGMVRIDGETWSAVADTTVKTGTPILVREVRSSILVVEPDLKEER</sequence>
<keyword evidence="2 5" id="KW-0812">Transmembrane</keyword>
<dbReference type="PANTHER" id="PTHR33507">
    <property type="entry name" value="INNER MEMBRANE PROTEIN YBBJ"/>
    <property type="match status" value="1"/>
</dbReference>
<evidence type="ECO:0000256" key="3">
    <source>
        <dbReference type="ARBA" id="ARBA00022989"/>
    </source>
</evidence>
<organism evidence="7 8">
    <name type="scientific">Collibacillus ludicampi</name>
    <dbReference type="NCBI Taxonomy" id="2771369"/>
    <lineage>
        <taxon>Bacteria</taxon>
        <taxon>Bacillati</taxon>
        <taxon>Bacillota</taxon>
        <taxon>Bacilli</taxon>
        <taxon>Bacillales</taxon>
        <taxon>Alicyclobacillaceae</taxon>
        <taxon>Collibacillus</taxon>
    </lineage>
</organism>
<dbReference type="GO" id="GO:0005886">
    <property type="term" value="C:plasma membrane"/>
    <property type="evidence" value="ECO:0007669"/>
    <property type="project" value="TreeGrafter"/>
</dbReference>
<evidence type="ECO:0000313" key="7">
    <source>
        <dbReference type="EMBL" id="GIM46720.1"/>
    </source>
</evidence>
<comment type="subcellular location">
    <subcellularLocation>
        <location evidence="1">Membrane</location>
        <topology evidence="1">Multi-pass membrane protein</topology>
    </subcellularLocation>
</comment>
<dbReference type="RefSeq" id="WP_282199783.1">
    <property type="nucleotide sequence ID" value="NZ_BOQE01000001.1"/>
</dbReference>
<dbReference type="PANTHER" id="PTHR33507:SF3">
    <property type="entry name" value="INNER MEMBRANE PROTEIN YBBJ"/>
    <property type="match status" value="1"/>
</dbReference>
<feature type="transmembrane region" description="Helical" evidence="5">
    <location>
        <begin position="7"/>
        <end position="39"/>
    </location>
</feature>
<evidence type="ECO:0000256" key="2">
    <source>
        <dbReference type="ARBA" id="ARBA00022692"/>
    </source>
</evidence>
<comment type="caution">
    <text evidence="7">The sequence shown here is derived from an EMBL/GenBank/DDBJ whole genome shotgun (WGS) entry which is preliminary data.</text>
</comment>
<dbReference type="InterPro" id="IPR052165">
    <property type="entry name" value="Membrane_assoc_protease"/>
</dbReference>
<dbReference type="AlphaFoldDB" id="A0AAV4LFV8"/>
<proteinExistence type="predicted"/>
<dbReference type="Gene3D" id="2.40.50.140">
    <property type="entry name" value="Nucleic acid-binding proteins"/>
    <property type="match status" value="1"/>
</dbReference>
<evidence type="ECO:0000256" key="4">
    <source>
        <dbReference type="ARBA" id="ARBA00023136"/>
    </source>
</evidence>
<keyword evidence="8" id="KW-1185">Reference proteome</keyword>
<dbReference type="EMBL" id="BOQE01000001">
    <property type="protein sequence ID" value="GIM46720.1"/>
    <property type="molecule type" value="Genomic_DNA"/>
</dbReference>
<feature type="transmembrane region" description="Helical" evidence="5">
    <location>
        <begin position="45"/>
        <end position="63"/>
    </location>
</feature>
<dbReference type="InterPro" id="IPR012340">
    <property type="entry name" value="NA-bd_OB-fold"/>
</dbReference>
<dbReference type="Proteomes" id="UP001057291">
    <property type="component" value="Unassembled WGS sequence"/>
</dbReference>